<dbReference type="PANTHER" id="PTHR24221">
    <property type="entry name" value="ATP-BINDING CASSETTE SUB-FAMILY B"/>
    <property type="match status" value="1"/>
</dbReference>
<dbReference type="AlphaFoldDB" id="A0AAE3DDE2"/>
<dbReference type="RefSeq" id="WP_302927721.1">
    <property type="nucleotide sequence ID" value="NZ_JAJEPW010000003.1"/>
</dbReference>
<feature type="domain" description="ABC transporter" evidence="8">
    <location>
        <begin position="352"/>
        <end position="591"/>
    </location>
</feature>
<dbReference type="EMBL" id="JAJEPW010000003">
    <property type="protein sequence ID" value="MCC2128315.1"/>
    <property type="molecule type" value="Genomic_DNA"/>
</dbReference>
<comment type="subcellular location">
    <subcellularLocation>
        <location evidence="1">Cell membrane</location>
        <topology evidence="1">Multi-pass membrane protein</topology>
    </subcellularLocation>
</comment>
<feature type="transmembrane region" description="Helical" evidence="7">
    <location>
        <begin position="70"/>
        <end position="88"/>
    </location>
</feature>
<dbReference type="GO" id="GO:0005886">
    <property type="term" value="C:plasma membrane"/>
    <property type="evidence" value="ECO:0007669"/>
    <property type="project" value="UniProtKB-SubCell"/>
</dbReference>
<keyword evidence="5 7" id="KW-1133">Transmembrane helix</keyword>
<dbReference type="InterPro" id="IPR027417">
    <property type="entry name" value="P-loop_NTPase"/>
</dbReference>
<keyword evidence="3" id="KW-0547">Nucleotide-binding</keyword>
<feature type="transmembrane region" description="Helical" evidence="7">
    <location>
        <begin position="149"/>
        <end position="166"/>
    </location>
</feature>
<dbReference type="PROSITE" id="PS50893">
    <property type="entry name" value="ABC_TRANSPORTER_2"/>
    <property type="match status" value="1"/>
</dbReference>
<dbReference type="SMART" id="SM00382">
    <property type="entry name" value="AAA"/>
    <property type="match status" value="1"/>
</dbReference>
<dbReference type="PANTHER" id="PTHR24221:SF646">
    <property type="entry name" value="HAEMOLYSIN SECRETION ATP-BINDING PROTEIN"/>
    <property type="match status" value="1"/>
</dbReference>
<dbReference type="Proteomes" id="UP001199319">
    <property type="component" value="Unassembled WGS sequence"/>
</dbReference>
<dbReference type="GO" id="GO:0016887">
    <property type="term" value="F:ATP hydrolysis activity"/>
    <property type="evidence" value="ECO:0007669"/>
    <property type="project" value="InterPro"/>
</dbReference>
<dbReference type="InterPro" id="IPR039421">
    <property type="entry name" value="Type_1_exporter"/>
</dbReference>
<evidence type="ECO:0000256" key="1">
    <source>
        <dbReference type="ARBA" id="ARBA00004651"/>
    </source>
</evidence>
<dbReference type="SUPFAM" id="SSF90123">
    <property type="entry name" value="ABC transporter transmembrane region"/>
    <property type="match status" value="1"/>
</dbReference>
<evidence type="ECO:0000313" key="9">
    <source>
        <dbReference type="EMBL" id="MCC2128315.1"/>
    </source>
</evidence>
<keyword evidence="4 9" id="KW-0067">ATP-binding</keyword>
<dbReference type="InterPro" id="IPR003439">
    <property type="entry name" value="ABC_transporter-like_ATP-bd"/>
</dbReference>
<keyword evidence="2 7" id="KW-0812">Transmembrane</keyword>
<dbReference type="GO" id="GO:0005524">
    <property type="term" value="F:ATP binding"/>
    <property type="evidence" value="ECO:0007669"/>
    <property type="project" value="UniProtKB-KW"/>
</dbReference>
<dbReference type="Gene3D" id="3.40.50.300">
    <property type="entry name" value="P-loop containing nucleotide triphosphate hydrolases"/>
    <property type="match status" value="1"/>
</dbReference>
<accession>A0AAE3DDE2</accession>
<dbReference type="InterPro" id="IPR003593">
    <property type="entry name" value="AAA+_ATPase"/>
</dbReference>
<reference evidence="9" key="1">
    <citation type="submission" date="2021-10" db="EMBL/GenBank/DDBJ databases">
        <title>Anaerobic single-cell dispensing facilitates the cultivation of human gut bacteria.</title>
        <authorList>
            <person name="Afrizal A."/>
        </authorList>
    </citation>
    <scope>NUCLEOTIDE SEQUENCE</scope>
    <source>
        <strain evidence="9">CLA-AA-H272</strain>
    </source>
</reference>
<proteinExistence type="predicted"/>
<evidence type="ECO:0000256" key="7">
    <source>
        <dbReference type="SAM" id="Phobius"/>
    </source>
</evidence>
<feature type="transmembrane region" description="Helical" evidence="7">
    <location>
        <begin position="29"/>
        <end position="50"/>
    </location>
</feature>
<evidence type="ECO:0000256" key="3">
    <source>
        <dbReference type="ARBA" id="ARBA00022741"/>
    </source>
</evidence>
<feature type="transmembrane region" description="Helical" evidence="7">
    <location>
        <begin position="256"/>
        <end position="280"/>
    </location>
</feature>
<keyword evidence="10" id="KW-1185">Reference proteome</keyword>
<feature type="transmembrane region" description="Helical" evidence="7">
    <location>
        <begin position="172"/>
        <end position="192"/>
    </location>
</feature>
<gene>
    <name evidence="9" type="ORF">LKD37_02060</name>
</gene>
<dbReference type="Gene3D" id="1.20.1560.10">
    <property type="entry name" value="ABC transporter type 1, transmembrane domain"/>
    <property type="match status" value="1"/>
</dbReference>
<comment type="caution">
    <text evidence="9">The sequence shown here is derived from an EMBL/GenBank/DDBJ whole genome shotgun (WGS) entry which is preliminary data.</text>
</comment>
<evidence type="ECO:0000256" key="6">
    <source>
        <dbReference type="ARBA" id="ARBA00023136"/>
    </source>
</evidence>
<feature type="transmembrane region" description="Helical" evidence="7">
    <location>
        <begin position="292"/>
        <end position="311"/>
    </location>
</feature>
<evidence type="ECO:0000256" key="5">
    <source>
        <dbReference type="ARBA" id="ARBA00022989"/>
    </source>
</evidence>
<dbReference type="Pfam" id="PF00005">
    <property type="entry name" value="ABC_tran"/>
    <property type="match status" value="1"/>
</dbReference>
<evidence type="ECO:0000259" key="8">
    <source>
        <dbReference type="PROSITE" id="PS50893"/>
    </source>
</evidence>
<protein>
    <submittedName>
        <fullName evidence="9">ABC transporter ATP-binding protein/permease</fullName>
    </submittedName>
</protein>
<dbReference type="GO" id="GO:0034040">
    <property type="term" value="F:ATPase-coupled lipid transmembrane transporter activity"/>
    <property type="evidence" value="ECO:0007669"/>
    <property type="project" value="TreeGrafter"/>
</dbReference>
<dbReference type="InterPro" id="IPR036640">
    <property type="entry name" value="ABC1_TM_sf"/>
</dbReference>
<name>A0AAE3DDE2_9FIRM</name>
<keyword evidence="6 7" id="KW-0472">Membrane</keyword>
<organism evidence="9 10">
    <name type="scientific">Brotocaccenecus cirricatena</name>
    <dbReference type="NCBI Taxonomy" id="3064195"/>
    <lineage>
        <taxon>Bacteria</taxon>
        <taxon>Bacillati</taxon>
        <taxon>Bacillota</taxon>
        <taxon>Clostridia</taxon>
        <taxon>Eubacteriales</taxon>
        <taxon>Oscillospiraceae</taxon>
        <taxon>Brotocaccenecus</taxon>
    </lineage>
</organism>
<dbReference type="SUPFAM" id="SSF52540">
    <property type="entry name" value="P-loop containing nucleoside triphosphate hydrolases"/>
    <property type="match status" value="1"/>
</dbReference>
<evidence type="ECO:0000256" key="4">
    <source>
        <dbReference type="ARBA" id="ARBA00022840"/>
    </source>
</evidence>
<evidence type="ECO:0000256" key="2">
    <source>
        <dbReference type="ARBA" id="ARBA00022692"/>
    </source>
</evidence>
<sequence length="607" mass="68288">MKHREKPKYSVRQNVCFMVRTAWEKRRRVLLLCVVVAAIKVALDLAQLYVTPEILTRVEQGVPVGELLTTIGFFTAALLLLQGAAAYCDAIRMPGEVDVRCAIIRMISRKSGETSYPNVHDSKILKLEEQAQRATSGNDDAAEHIWRTLTELLANLGGFAVYLLLFSRLSRFLILLVVLTAAADFFVSHYISEWEYRHRDEREQYDKELHYFLTQPRQIQLAKDIRVFGLVPWLRELREKSMKALSAFIARRERTYLWANVADVALTLLRNGIAYAYLIRQTLVHGWPASTFLLYFTAVSGAASWVTGILTQCSQLHKESIDLSKIQEYLNIPEPFRFEGGAQPPAADGYELRLENVSFRYPGTERDILSHIDLTIHPGEKLAVVGLNGAGKTTMVMLLCGFYDPTEGRVLLNGQDIREFDRSAYYRLFSAVFQGFSILDTTIAECVAQTTEHIDRVKVDHCLAQAGLTEAIAKFPQGVDTHFGREVYLDGVQLSGGQTQRLMLARALYKDGPILVLDEPTAALDPIAENDIYQKYSDMTAGKTSVFISHRLASTRFCDRILFIADGGIAEEGTHKELLAKGGAYAELFAVQSRYYQEGGVQDEEES</sequence>
<evidence type="ECO:0000313" key="10">
    <source>
        <dbReference type="Proteomes" id="UP001199319"/>
    </source>
</evidence>